<evidence type="ECO:0000256" key="1">
    <source>
        <dbReference type="ARBA" id="ARBA00022741"/>
    </source>
</evidence>
<accession>A0A9P5NMA1</accession>
<evidence type="ECO:0000256" key="3">
    <source>
        <dbReference type="SAM" id="SignalP"/>
    </source>
</evidence>
<protein>
    <submittedName>
        <fullName evidence="4">Uncharacterized protein</fullName>
    </submittedName>
</protein>
<dbReference type="GO" id="GO:0140662">
    <property type="term" value="F:ATP-dependent protein folding chaperone"/>
    <property type="evidence" value="ECO:0007669"/>
    <property type="project" value="InterPro"/>
</dbReference>
<proteinExistence type="predicted"/>
<dbReference type="InterPro" id="IPR013126">
    <property type="entry name" value="Hsp_70_fam"/>
</dbReference>
<organism evidence="4 5">
    <name type="scientific">Gymnopilus junonius</name>
    <name type="common">Spectacular rustgill mushroom</name>
    <name type="synonym">Gymnopilus spectabilis subsp. junonius</name>
    <dbReference type="NCBI Taxonomy" id="109634"/>
    <lineage>
        <taxon>Eukaryota</taxon>
        <taxon>Fungi</taxon>
        <taxon>Dikarya</taxon>
        <taxon>Basidiomycota</taxon>
        <taxon>Agaricomycotina</taxon>
        <taxon>Agaricomycetes</taxon>
        <taxon>Agaricomycetidae</taxon>
        <taxon>Agaricales</taxon>
        <taxon>Agaricineae</taxon>
        <taxon>Hymenogastraceae</taxon>
        <taxon>Gymnopilus</taxon>
    </lineage>
</organism>
<dbReference type="GO" id="GO:0005524">
    <property type="term" value="F:ATP binding"/>
    <property type="evidence" value="ECO:0007669"/>
    <property type="project" value="UniProtKB-KW"/>
</dbReference>
<dbReference type="AlphaFoldDB" id="A0A9P5NMA1"/>
<reference evidence="4" key="1">
    <citation type="submission" date="2020-11" db="EMBL/GenBank/DDBJ databases">
        <authorList>
            <consortium name="DOE Joint Genome Institute"/>
            <person name="Ahrendt S."/>
            <person name="Riley R."/>
            <person name="Andreopoulos W."/>
            <person name="LaButti K."/>
            <person name="Pangilinan J."/>
            <person name="Ruiz-duenas F.J."/>
            <person name="Barrasa J.M."/>
            <person name="Sanchez-Garcia M."/>
            <person name="Camarero S."/>
            <person name="Miyauchi S."/>
            <person name="Serrano A."/>
            <person name="Linde D."/>
            <person name="Babiker R."/>
            <person name="Drula E."/>
            <person name="Ayuso-Fernandez I."/>
            <person name="Pacheco R."/>
            <person name="Padilla G."/>
            <person name="Ferreira P."/>
            <person name="Barriuso J."/>
            <person name="Kellner H."/>
            <person name="Castanera R."/>
            <person name="Alfaro M."/>
            <person name="Ramirez L."/>
            <person name="Pisabarro A.G."/>
            <person name="Kuo A."/>
            <person name="Tritt A."/>
            <person name="Lipzen A."/>
            <person name="He G."/>
            <person name="Yan M."/>
            <person name="Ng V."/>
            <person name="Cullen D."/>
            <person name="Martin F."/>
            <person name="Rosso M.-N."/>
            <person name="Henrissat B."/>
            <person name="Hibbett D."/>
            <person name="Martinez A.T."/>
            <person name="Grigoriev I.V."/>
        </authorList>
    </citation>
    <scope>NUCLEOTIDE SEQUENCE</scope>
    <source>
        <strain evidence="4">AH 44721</strain>
    </source>
</reference>
<evidence type="ECO:0000313" key="5">
    <source>
        <dbReference type="Proteomes" id="UP000724874"/>
    </source>
</evidence>
<dbReference type="SUPFAM" id="SSF100920">
    <property type="entry name" value="Heat shock protein 70kD (HSP70), peptide-binding domain"/>
    <property type="match status" value="1"/>
</dbReference>
<sequence length="424" mass="45932">MSSVFGIALVILSTKTGLTTHSFQIELSDDPPNLPSAFNDIAALGELKLGFLSFPSFLDEEEKKAIGIALKGVQNPVLASIAPMHMHRCMDNIRTVLLSEAVIGKNKVEAPKNELAVEVGPDAASCCVLSTKSQKGIRQLDVEREFVMRDRKWDFTSSSGVEDLLKQVVNPALEALKTMPTPSQAPHYGLVVKDHSLRRITLISCAPISPFVDELILKLRESFPTVEILIPETNIAKYAADNCLAYFRSSSTPLDSQILSNTALFRVGIVKADGFVSTIIRRGTTFPLSRKAVYTTCKDNQTEAKIKVVVGVPPNAEGNIVVAELVLEGMEKRPRGVPRIGVTFDVDVTGETSIQAAVEGEEEKGIANPTASAILENLNITGGLKEVGDVEAMIDKYGDLPCDDAAEASEERWKGRDVQGDLPE</sequence>
<dbReference type="PANTHER" id="PTHR19375">
    <property type="entry name" value="HEAT SHOCK PROTEIN 70KDA"/>
    <property type="match status" value="1"/>
</dbReference>
<dbReference type="Gene3D" id="2.60.34.10">
    <property type="entry name" value="Substrate Binding Domain Of DNAk, Chain A, domain 1"/>
    <property type="match status" value="1"/>
</dbReference>
<keyword evidence="2" id="KW-0067">ATP-binding</keyword>
<keyword evidence="5" id="KW-1185">Reference proteome</keyword>
<keyword evidence="3" id="KW-0732">Signal</keyword>
<evidence type="ECO:0000313" key="4">
    <source>
        <dbReference type="EMBL" id="KAF8892826.1"/>
    </source>
</evidence>
<dbReference type="InterPro" id="IPR029047">
    <property type="entry name" value="HSP70_peptide-bd_sf"/>
</dbReference>
<feature type="signal peptide" evidence="3">
    <location>
        <begin position="1"/>
        <end position="19"/>
    </location>
</feature>
<feature type="chain" id="PRO_5040160212" evidence="3">
    <location>
        <begin position="20"/>
        <end position="424"/>
    </location>
</feature>
<dbReference type="EMBL" id="JADNYJ010000068">
    <property type="protein sequence ID" value="KAF8892826.1"/>
    <property type="molecule type" value="Genomic_DNA"/>
</dbReference>
<evidence type="ECO:0000256" key="2">
    <source>
        <dbReference type="ARBA" id="ARBA00022840"/>
    </source>
</evidence>
<dbReference type="OrthoDB" id="3037355at2759"/>
<name>A0A9P5NMA1_GYMJU</name>
<dbReference type="Pfam" id="PF00012">
    <property type="entry name" value="HSP70"/>
    <property type="match status" value="1"/>
</dbReference>
<dbReference type="Proteomes" id="UP000724874">
    <property type="component" value="Unassembled WGS sequence"/>
</dbReference>
<gene>
    <name evidence="4" type="ORF">CPB84DRAFT_1783641</name>
</gene>
<comment type="caution">
    <text evidence="4">The sequence shown here is derived from an EMBL/GenBank/DDBJ whole genome shotgun (WGS) entry which is preliminary data.</text>
</comment>
<keyword evidence="1" id="KW-0547">Nucleotide-binding</keyword>